<keyword evidence="3" id="KW-0732">Signal</keyword>
<dbReference type="VEuPathDB" id="FungiDB:JI435_079240"/>
<dbReference type="GO" id="GO:0045944">
    <property type="term" value="P:positive regulation of transcription by RNA polymerase II"/>
    <property type="evidence" value="ECO:0000318"/>
    <property type="project" value="GO_Central"/>
</dbReference>
<keyword evidence="2" id="KW-0539">Nucleus</keyword>
<dbReference type="HOGENOM" id="CLU_015493_0_0_1"/>
<gene>
    <name evidence="4" type="ORF">SNOG_07924</name>
</gene>
<dbReference type="eggNOG" id="ENOG502SNVB">
    <property type="taxonomic scope" value="Eukaryota"/>
</dbReference>
<dbReference type="OMA" id="EWLWYVW"/>
<dbReference type="GO" id="GO:0000976">
    <property type="term" value="F:transcription cis-regulatory region binding"/>
    <property type="evidence" value="ECO:0000318"/>
    <property type="project" value="GO_Central"/>
</dbReference>
<dbReference type="PANTHER" id="PTHR37534">
    <property type="entry name" value="TRANSCRIPTIONAL ACTIVATOR PROTEIN UGA3"/>
    <property type="match status" value="1"/>
</dbReference>
<dbReference type="RefSeq" id="XP_001798250.1">
    <property type="nucleotide sequence ID" value="XM_001798198.1"/>
</dbReference>
<dbReference type="GO" id="GO:0005634">
    <property type="term" value="C:nucleus"/>
    <property type="evidence" value="ECO:0000318"/>
    <property type="project" value="GO_Central"/>
</dbReference>
<comment type="subcellular location">
    <subcellularLocation>
        <location evidence="1">Nucleus</location>
    </subcellularLocation>
</comment>
<sequence>MCQGIQHVAANLLLCVLGLQQIYNLYEHCHSDWVGYLVGSKKVLEAIKKAEHAVGSDASIVLGWVYYFDVMARFSFRHWRTEQLKSHVESLGFDPGGSKVCALQYILAQSSFIHGVPGISAHAHPVIQLVAEVSAIGLYSYAPGYFSAEYQQHLDELHLKLESVSTTPVGLEASSKVINHEQKLLELVRIAGLIYLERVSRNFSGQSSKLETWTTTALSILAQIETCLSPFALFFIGCELNNDEDRLVILNLLARMEKKAHMKSFLEVRLLIQTAWNQEDLAEGDLDYIHKLNLVMSSRDVVPSLF</sequence>
<accession>Q0UJZ0</accession>
<organism evidence="4 5">
    <name type="scientific">Phaeosphaeria nodorum (strain SN15 / ATCC MYA-4574 / FGSC 10173)</name>
    <name type="common">Glume blotch fungus</name>
    <name type="synonym">Parastagonospora nodorum</name>
    <dbReference type="NCBI Taxonomy" id="321614"/>
    <lineage>
        <taxon>Eukaryota</taxon>
        <taxon>Fungi</taxon>
        <taxon>Dikarya</taxon>
        <taxon>Ascomycota</taxon>
        <taxon>Pezizomycotina</taxon>
        <taxon>Dothideomycetes</taxon>
        <taxon>Pleosporomycetidae</taxon>
        <taxon>Pleosporales</taxon>
        <taxon>Pleosporineae</taxon>
        <taxon>Phaeosphaeriaceae</taxon>
        <taxon>Parastagonospora</taxon>
    </lineage>
</organism>
<dbReference type="InterPro" id="IPR021858">
    <property type="entry name" value="Fun_TF"/>
</dbReference>
<dbReference type="Proteomes" id="UP000001055">
    <property type="component" value="Unassembled WGS sequence"/>
</dbReference>
<dbReference type="AlphaFoldDB" id="Q0UJZ0"/>
<evidence type="ECO:0000313" key="4">
    <source>
        <dbReference type="EMBL" id="EAT84200.1"/>
    </source>
</evidence>
<evidence type="ECO:0000313" key="5">
    <source>
        <dbReference type="Proteomes" id="UP000001055"/>
    </source>
</evidence>
<dbReference type="PANTHER" id="PTHR37534:SF39">
    <property type="entry name" value="TRANSCRIPTION FACTOR DOMAIN-CONTAINING PROTEIN"/>
    <property type="match status" value="1"/>
</dbReference>
<dbReference type="Pfam" id="PF11951">
    <property type="entry name" value="Fungal_trans_2"/>
    <property type="match status" value="1"/>
</dbReference>
<feature type="chain" id="PRO_5004177883" evidence="3">
    <location>
        <begin position="19"/>
        <end position="306"/>
    </location>
</feature>
<evidence type="ECO:0000256" key="1">
    <source>
        <dbReference type="ARBA" id="ARBA00004123"/>
    </source>
</evidence>
<name>Q0UJZ0_PHANO</name>
<protein>
    <submittedName>
        <fullName evidence="4">Uncharacterized protein</fullName>
    </submittedName>
</protein>
<dbReference type="EMBL" id="CH445336">
    <property type="protein sequence ID" value="EAT84200.1"/>
    <property type="molecule type" value="Genomic_DNA"/>
</dbReference>
<evidence type="ECO:0000256" key="3">
    <source>
        <dbReference type="SAM" id="SignalP"/>
    </source>
</evidence>
<reference evidence="5" key="1">
    <citation type="journal article" date="2007" name="Plant Cell">
        <title>Dothideomycete-plant interactions illuminated by genome sequencing and EST analysis of the wheat pathogen Stagonospora nodorum.</title>
        <authorList>
            <person name="Hane J.K."/>
            <person name="Lowe R.G."/>
            <person name="Solomon P.S."/>
            <person name="Tan K.C."/>
            <person name="Schoch C.L."/>
            <person name="Spatafora J.W."/>
            <person name="Crous P.W."/>
            <person name="Kodira C."/>
            <person name="Birren B.W."/>
            <person name="Galagan J.E."/>
            <person name="Torriani S.F."/>
            <person name="McDonald B.A."/>
            <person name="Oliver R.P."/>
        </authorList>
    </citation>
    <scope>NUCLEOTIDE SEQUENCE [LARGE SCALE GENOMIC DNA]</scope>
    <source>
        <strain evidence="5">SN15 / ATCC MYA-4574 / FGSC 10173</strain>
    </source>
</reference>
<proteinExistence type="predicted"/>
<dbReference type="InParanoid" id="Q0UJZ0"/>
<dbReference type="GeneID" id="5975148"/>
<dbReference type="GO" id="GO:0003700">
    <property type="term" value="F:DNA-binding transcription factor activity"/>
    <property type="evidence" value="ECO:0000318"/>
    <property type="project" value="GO_Central"/>
</dbReference>
<feature type="signal peptide" evidence="3">
    <location>
        <begin position="1"/>
        <end position="18"/>
    </location>
</feature>
<dbReference type="KEGG" id="pno:SNOG_07924"/>
<evidence type="ECO:0000256" key="2">
    <source>
        <dbReference type="ARBA" id="ARBA00023242"/>
    </source>
</evidence>